<evidence type="ECO:0000256" key="1">
    <source>
        <dbReference type="ARBA" id="ARBA00009005"/>
    </source>
</evidence>
<keyword evidence="3" id="KW-0645">Protease</keyword>
<reference evidence="5 6" key="1">
    <citation type="submission" date="2014-11" db="EMBL/GenBank/DDBJ databases">
        <authorList>
            <person name="Wibberg Daniel"/>
        </authorList>
    </citation>
    <scope>NUCLEOTIDE SEQUENCE [LARGE SCALE GENOMIC DNA]</scope>
    <source>
        <strain evidence="5">Rhizoctonia solani AG1-IB 7/3/14</strain>
    </source>
</reference>
<dbReference type="SUPFAM" id="SSF52129">
    <property type="entry name" value="Caspase-like"/>
    <property type="match status" value="1"/>
</dbReference>
<dbReference type="GO" id="GO:0006508">
    <property type="term" value="P:proteolysis"/>
    <property type="evidence" value="ECO:0007669"/>
    <property type="project" value="InterPro"/>
</dbReference>
<evidence type="ECO:0000313" key="5">
    <source>
        <dbReference type="EMBL" id="CEL61405.1"/>
    </source>
</evidence>
<keyword evidence="3" id="KW-0378">Hydrolase</keyword>
<dbReference type="GO" id="GO:0006915">
    <property type="term" value="P:apoptotic process"/>
    <property type="evidence" value="ECO:0007669"/>
    <property type="project" value="UniProtKB-KW"/>
</dbReference>
<evidence type="ECO:0000313" key="6">
    <source>
        <dbReference type="Proteomes" id="UP000059188"/>
    </source>
</evidence>
<organism evidence="5 6">
    <name type="scientific">Thanatephorus cucumeris (strain AG1-IB / isolate 7/3/14)</name>
    <name type="common">Lettuce bottom rot fungus</name>
    <name type="synonym">Rhizoctonia solani</name>
    <dbReference type="NCBI Taxonomy" id="1108050"/>
    <lineage>
        <taxon>Eukaryota</taxon>
        <taxon>Fungi</taxon>
        <taxon>Dikarya</taxon>
        <taxon>Basidiomycota</taxon>
        <taxon>Agaricomycotina</taxon>
        <taxon>Agaricomycetes</taxon>
        <taxon>Cantharellales</taxon>
        <taxon>Ceratobasidiaceae</taxon>
        <taxon>Rhizoctonia</taxon>
        <taxon>Rhizoctonia solani AG-1</taxon>
    </lineage>
</organism>
<evidence type="ECO:0000256" key="2">
    <source>
        <dbReference type="ARBA" id="ARBA00022703"/>
    </source>
</evidence>
<dbReference type="PANTHER" id="PTHR48104:SF30">
    <property type="entry name" value="METACASPASE-1"/>
    <property type="match status" value="1"/>
</dbReference>
<dbReference type="GO" id="GO:0004197">
    <property type="term" value="F:cysteine-type endopeptidase activity"/>
    <property type="evidence" value="ECO:0007669"/>
    <property type="project" value="InterPro"/>
</dbReference>
<comment type="similarity">
    <text evidence="1">Belongs to the peptidase C14B family.</text>
</comment>
<protein>
    <recommendedName>
        <fullName evidence="4">Peptidase C14 caspase domain-containing protein</fullName>
    </recommendedName>
</protein>
<feature type="domain" description="Peptidase C14 caspase" evidence="4">
    <location>
        <begin position="38"/>
        <end position="281"/>
    </location>
</feature>
<dbReference type="InterPro" id="IPR050452">
    <property type="entry name" value="Metacaspase"/>
</dbReference>
<dbReference type="EMBL" id="LN679155">
    <property type="protein sequence ID" value="CEL61405.1"/>
    <property type="molecule type" value="Genomic_DNA"/>
</dbReference>
<proteinExistence type="inferred from homology"/>
<sequence>METLETGNSNHGLFHKLGMSVNQRNTLLISDNLPPSLYALIIGINKYPSLDINNLNGAVQDAERFRDYLIRDLRVPRTQITILLDQQATRGEIIAAFQDLGRNPRIKDQDPIVIFYAGHGANLKKPEDWQTGTEYIQALVPHDTKVQDGRGNLVVPLPDRTVAALLNEISSSKGNNITVILDCCHSASATREPTTPGRSARYVPTEVLPQIPPNMDKDIVSACSSDRHAIIAKGFAHRELRSHVLLAACGSDEVAYETGGSGDFTLALLKTLRQYGADKTTYKGCVQRLPTLQRQSPHCEGFHKDRIFFDSKATGANRKLILVKKQGGSYILSAGIAQGIAVGAIFDIFKYDTVDHASDVPLGAMRVISAESLSSTLTWANTSQPFEPPDISYAFQTHCGLDQSINVHFTKLLQSRLRTEQAWHSVFNANSSNVAFIPSEHDTADIIVDTNGDGKAVFQIKHPLIDQYHIERLPQAVHATAKDILAVLRAAALWIWHLNRTSSDNNNIGPKVQIKFARLGESQSNSTETLGEDLNKSGIADFVTHPGAHYGVKLVNGSRFNLYPHLFYFDLNGLSIEQWNDQIVAQGHADASLPRNSFLTIGYGAGGATPLTFETAEDQGFEVGILKLYVTNQPVDFSSIEHRSPFLGAGNTRESLSSTEVSRMLAVRGTWHTVVMTLVQRGAHEVL</sequence>
<dbReference type="Proteomes" id="UP000059188">
    <property type="component" value="Unassembled WGS sequence"/>
</dbReference>
<dbReference type="InterPro" id="IPR029030">
    <property type="entry name" value="Caspase-like_dom_sf"/>
</dbReference>
<dbReference type="InterPro" id="IPR011600">
    <property type="entry name" value="Pept_C14_caspase"/>
</dbReference>
<name>A0A0B7FUL4_THACB</name>
<gene>
    <name evidence="5" type="ORF">RSOLAG1IB_09997</name>
</gene>
<keyword evidence="2" id="KW-0053">Apoptosis</keyword>
<dbReference type="AlphaFoldDB" id="A0A0B7FUL4"/>
<keyword evidence="3" id="KW-0788">Thiol protease</keyword>
<evidence type="ECO:0000256" key="3">
    <source>
        <dbReference type="ARBA" id="ARBA00022807"/>
    </source>
</evidence>
<dbReference type="GO" id="GO:0005737">
    <property type="term" value="C:cytoplasm"/>
    <property type="evidence" value="ECO:0007669"/>
    <property type="project" value="TreeGrafter"/>
</dbReference>
<dbReference type="Pfam" id="PF00656">
    <property type="entry name" value="Peptidase_C14"/>
    <property type="match status" value="1"/>
</dbReference>
<dbReference type="Gene3D" id="3.40.50.1460">
    <property type="match status" value="1"/>
</dbReference>
<dbReference type="OrthoDB" id="3223806at2759"/>
<accession>A0A0B7FUL4</accession>
<evidence type="ECO:0000259" key="4">
    <source>
        <dbReference type="Pfam" id="PF00656"/>
    </source>
</evidence>
<keyword evidence="6" id="KW-1185">Reference proteome</keyword>
<dbReference type="PANTHER" id="PTHR48104">
    <property type="entry name" value="METACASPASE-4"/>
    <property type="match status" value="1"/>
</dbReference>